<evidence type="ECO:0008006" key="6">
    <source>
        <dbReference type="Google" id="ProtNLM"/>
    </source>
</evidence>
<accession>A0A8S1F4I8</accession>
<sequence length="414" mass="46525">MSKANTKNAKGNLKNARSRSNDKTITDEKTSTNQSVKKGKKSKGSMKVTKLKKSASKINKSTKSAHQGNARSPPKKSKEEKTGLKTTNSIMNCSTKPAGKKEKWVGEEAAISWTNALSAVNMINDFGDLQKMPVNNERCKIWQTNMHRNRHPDYKIYDDNRVVIQMSKNDYINGSKINIPNFSRNTYLVQIPKLEMIDAVEEFWRMVFTEQCASVHILALPSELEKGFDCLFAQEAGGYLYANGFFINTRKVEKNASDKLDNYVVELLPEGCSNSVMCSVYIHMYWKQQGGPEKFHAPIKAAQMIAKNDIDNSPIAIVSVRGAGRNSALLTLAVIVQQFNKGMVPNIKEIVRTIREQRPLAVDSVTQYISLYLATCWLIKAKLPSNVDVQNKLKKFRTKCDPSSSQMSITTENH</sequence>
<dbReference type="PROSITE" id="PS50055">
    <property type="entry name" value="TYR_PHOSPHATASE_PTP"/>
    <property type="match status" value="1"/>
</dbReference>
<comment type="caution">
    <text evidence="4">The sequence shown here is derived from an EMBL/GenBank/DDBJ whole genome shotgun (WGS) entry which is preliminary data.</text>
</comment>
<organism evidence="4 5">
    <name type="scientific">Caenorhabditis bovis</name>
    <dbReference type="NCBI Taxonomy" id="2654633"/>
    <lineage>
        <taxon>Eukaryota</taxon>
        <taxon>Metazoa</taxon>
        <taxon>Ecdysozoa</taxon>
        <taxon>Nematoda</taxon>
        <taxon>Chromadorea</taxon>
        <taxon>Rhabditida</taxon>
        <taxon>Rhabditina</taxon>
        <taxon>Rhabditomorpha</taxon>
        <taxon>Rhabditoidea</taxon>
        <taxon>Rhabditidae</taxon>
        <taxon>Peloderinae</taxon>
        <taxon>Caenorhabditis</taxon>
    </lineage>
</organism>
<feature type="domain" description="Tyrosine specific protein phosphatases" evidence="3">
    <location>
        <begin position="293"/>
        <end position="369"/>
    </location>
</feature>
<evidence type="ECO:0000259" key="3">
    <source>
        <dbReference type="PROSITE" id="PS50056"/>
    </source>
</evidence>
<dbReference type="SMART" id="SM00194">
    <property type="entry name" value="PTPc"/>
    <property type="match status" value="1"/>
</dbReference>
<feature type="region of interest" description="Disordered" evidence="1">
    <location>
        <begin position="1"/>
        <end position="99"/>
    </location>
</feature>
<evidence type="ECO:0000259" key="2">
    <source>
        <dbReference type="PROSITE" id="PS50055"/>
    </source>
</evidence>
<dbReference type="Proteomes" id="UP000494206">
    <property type="component" value="Unassembled WGS sequence"/>
</dbReference>
<feature type="compositionally biased region" description="Polar residues" evidence="1">
    <location>
        <begin position="84"/>
        <end position="95"/>
    </location>
</feature>
<feature type="compositionally biased region" description="Basic and acidic residues" evidence="1">
    <location>
        <begin position="19"/>
        <end position="30"/>
    </location>
</feature>
<evidence type="ECO:0000313" key="5">
    <source>
        <dbReference type="Proteomes" id="UP000494206"/>
    </source>
</evidence>
<feature type="domain" description="Tyrosine-protein phosphatase" evidence="2">
    <location>
        <begin position="145"/>
        <end position="378"/>
    </location>
</feature>
<dbReference type="OrthoDB" id="5870053at2759"/>
<dbReference type="Gene3D" id="3.90.190.10">
    <property type="entry name" value="Protein tyrosine phosphatase superfamily"/>
    <property type="match status" value="1"/>
</dbReference>
<keyword evidence="5" id="KW-1185">Reference proteome</keyword>
<dbReference type="CDD" id="cd00047">
    <property type="entry name" value="PTPc"/>
    <property type="match status" value="1"/>
</dbReference>
<proteinExistence type="predicted"/>
<gene>
    <name evidence="4" type="ORF">CBOVIS_LOCUS9018</name>
</gene>
<dbReference type="InterPro" id="IPR029021">
    <property type="entry name" value="Prot-tyrosine_phosphatase-like"/>
</dbReference>
<evidence type="ECO:0000256" key="1">
    <source>
        <dbReference type="SAM" id="MobiDB-lite"/>
    </source>
</evidence>
<dbReference type="PANTHER" id="PTHR23219:SF6">
    <property type="entry name" value="TYROSINE-PROTEIN PHOSPHATASE DOMAIN-CONTAINING PROTEIN"/>
    <property type="match status" value="1"/>
</dbReference>
<dbReference type="SUPFAM" id="SSF52799">
    <property type="entry name" value="(Phosphotyrosine protein) phosphatases II"/>
    <property type="match status" value="1"/>
</dbReference>
<dbReference type="PROSITE" id="PS50056">
    <property type="entry name" value="TYR_PHOSPHATASE_2"/>
    <property type="match status" value="1"/>
</dbReference>
<dbReference type="InterPro" id="IPR000387">
    <property type="entry name" value="Tyr_Pase_dom"/>
</dbReference>
<dbReference type="SMART" id="SM00404">
    <property type="entry name" value="PTPc_motif"/>
    <property type="match status" value="1"/>
</dbReference>
<evidence type="ECO:0000313" key="4">
    <source>
        <dbReference type="EMBL" id="CAB3407029.1"/>
    </source>
</evidence>
<dbReference type="EMBL" id="CADEPM010000006">
    <property type="protein sequence ID" value="CAB3407029.1"/>
    <property type="molecule type" value="Genomic_DNA"/>
</dbReference>
<feature type="compositionally biased region" description="Basic residues" evidence="1">
    <location>
        <begin position="37"/>
        <end position="55"/>
    </location>
</feature>
<protein>
    <recommendedName>
        <fullName evidence="6">Tyrosine-protein phosphatase domain-containing protein</fullName>
    </recommendedName>
</protein>
<dbReference type="AlphaFoldDB" id="A0A8S1F4I8"/>
<dbReference type="GO" id="GO:0004725">
    <property type="term" value="F:protein tyrosine phosphatase activity"/>
    <property type="evidence" value="ECO:0007669"/>
    <property type="project" value="InterPro"/>
</dbReference>
<dbReference type="Pfam" id="PF00102">
    <property type="entry name" value="Y_phosphatase"/>
    <property type="match status" value="1"/>
</dbReference>
<name>A0A8S1F4I8_9PELO</name>
<dbReference type="InterPro" id="IPR000242">
    <property type="entry name" value="PTP_cat"/>
</dbReference>
<feature type="compositionally biased region" description="Polar residues" evidence="1">
    <location>
        <begin position="56"/>
        <end position="70"/>
    </location>
</feature>
<dbReference type="InterPro" id="IPR003595">
    <property type="entry name" value="Tyr_Pase_cat"/>
</dbReference>
<dbReference type="PANTHER" id="PTHR23219">
    <property type="entry name" value="TYROSINE-PROTEIN PHOSPHATASE C15H7.3-RELATED"/>
    <property type="match status" value="1"/>
</dbReference>
<reference evidence="4 5" key="1">
    <citation type="submission" date="2020-04" db="EMBL/GenBank/DDBJ databases">
        <authorList>
            <person name="Laetsch R D."/>
            <person name="Stevens L."/>
            <person name="Kumar S."/>
            <person name="Blaxter L. M."/>
        </authorList>
    </citation>
    <scope>NUCLEOTIDE SEQUENCE [LARGE SCALE GENOMIC DNA]</scope>
</reference>